<dbReference type="RefSeq" id="WP_012649599.1">
    <property type="nucleotide sequence ID" value="NC_011983.1"/>
</dbReference>
<dbReference type="Pfam" id="PF13360">
    <property type="entry name" value="PQQ_2"/>
    <property type="match status" value="1"/>
</dbReference>
<gene>
    <name evidence="2" type="ordered locus">Arad_7865</name>
</gene>
<dbReference type="HOGENOM" id="CLU_737007_0_0_5"/>
<name>B9JNZ4_RHIR8</name>
<feature type="domain" description="Pyrrolo-quinoline quinone repeat" evidence="1">
    <location>
        <begin position="70"/>
        <end position="213"/>
    </location>
</feature>
<organism evidence="2 3">
    <name type="scientific">Rhizobium rhizogenes (strain K84 / ATCC BAA-868)</name>
    <name type="common">Agrobacterium radiobacter</name>
    <dbReference type="NCBI Taxonomy" id="311403"/>
    <lineage>
        <taxon>Bacteria</taxon>
        <taxon>Pseudomonadati</taxon>
        <taxon>Pseudomonadota</taxon>
        <taxon>Alphaproteobacteria</taxon>
        <taxon>Hyphomicrobiales</taxon>
        <taxon>Rhizobiaceae</taxon>
        <taxon>Rhizobium/Agrobacterium group</taxon>
        <taxon>Rhizobium</taxon>
    </lineage>
</organism>
<dbReference type="KEGG" id="ara:Arad_7865"/>
<dbReference type="Gene3D" id="2.40.10.480">
    <property type="match status" value="1"/>
</dbReference>
<dbReference type="InterPro" id="IPR002372">
    <property type="entry name" value="PQQ_rpt_dom"/>
</dbReference>
<dbReference type="PANTHER" id="PTHR34512:SF30">
    <property type="entry name" value="OUTER MEMBRANE PROTEIN ASSEMBLY FACTOR BAMB"/>
    <property type="match status" value="1"/>
</dbReference>
<dbReference type="Proteomes" id="UP000001600">
    <property type="component" value="Chromosome 2"/>
</dbReference>
<keyword evidence="2" id="KW-0808">Transferase</keyword>
<protein>
    <submittedName>
        <fullName evidence="2">Protein kinase: pyrrolo-quinoline quinone</fullName>
    </submittedName>
</protein>
<evidence type="ECO:0000259" key="1">
    <source>
        <dbReference type="Pfam" id="PF13360"/>
    </source>
</evidence>
<accession>B9JNZ4</accession>
<reference evidence="2 3" key="1">
    <citation type="journal article" date="2009" name="J. Bacteriol.">
        <title>Genome sequences of three Agrobacterium biovars help elucidate the evolution of multichromosome genomes in bacteria.</title>
        <authorList>
            <person name="Slater S.C."/>
            <person name="Goldman B.S."/>
            <person name="Goodner B."/>
            <person name="Setubal J.C."/>
            <person name="Farrand S.K."/>
            <person name="Nester E.W."/>
            <person name="Burr T.J."/>
            <person name="Banta L."/>
            <person name="Dickerman A.W."/>
            <person name="Paulsen I."/>
            <person name="Otten L."/>
            <person name="Suen G."/>
            <person name="Welch R."/>
            <person name="Almeida N.F."/>
            <person name="Arnold F."/>
            <person name="Burton O.T."/>
            <person name="Du Z."/>
            <person name="Ewing A."/>
            <person name="Godsy E."/>
            <person name="Heisel S."/>
            <person name="Houmiel K.L."/>
            <person name="Jhaveri J."/>
            <person name="Lu J."/>
            <person name="Miller N.M."/>
            <person name="Norton S."/>
            <person name="Chen Q."/>
            <person name="Phoolcharoen W."/>
            <person name="Ohlin V."/>
            <person name="Ondrusek D."/>
            <person name="Pride N."/>
            <person name="Stricklin S.L."/>
            <person name="Sun J."/>
            <person name="Wheeler C."/>
            <person name="Wilson L."/>
            <person name="Zhu H."/>
            <person name="Wood D.W."/>
        </authorList>
    </citation>
    <scope>NUCLEOTIDE SEQUENCE [LARGE SCALE GENOMIC DNA]</scope>
    <source>
        <strain evidence="3">K84 / ATCC BAA-868</strain>
    </source>
</reference>
<dbReference type="Gene3D" id="2.130.10.10">
    <property type="entry name" value="YVTN repeat-like/Quinoprotein amine dehydrogenase"/>
    <property type="match status" value="1"/>
</dbReference>
<evidence type="ECO:0000313" key="3">
    <source>
        <dbReference type="Proteomes" id="UP000001600"/>
    </source>
</evidence>
<evidence type="ECO:0000313" key="2">
    <source>
        <dbReference type="EMBL" id="ACM29274.1"/>
    </source>
</evidence>
<sequence>MVKFEDMNAHHASAWYKNRIDFRSFRKDWSSPNFDYAEAPELFRTIPMKAKCWSIPSQIDVRRVVAGCWDQHLHCFDPETHETVWTREVDGPVYSSPSVLADGSFVVGTEGGTLFRFDKNGTEIWRHKAGDSFHSSPTVDLDRGRVYIGSFDSHMHVVDLNTGTLIWKKQYEQKAYHDICTSAALSRNGNIIFGSYKSLFCVSPDGDVVWKKSSQSLFDGSAALCHETGLGIVGTLEEGKFYVFDIKTGEFINEVETGAYAVTSPSIGPDRIACIGADNGRYFGVSLDTGNILWERNIGGHKFLYAAFTTLPTGHFMFVALDEKIHCIDPYDGGVCWSIGAPGGVHSGQLATFNGYLIAGSHRDAIHFFRWPQIG</sequence>
<dbReference type="EMBL" id="CP000629">
    <property type="protein sequence ID" value="ACM29274.1"/>
    <property type="molecule type" value="Genomic_DNA"/>
</dbReference>
<dbReference type="STRING" id="311403.Arad_7865"/>
<dbReference type="GO" id="GO:0016301">
    <property type="term" value="F:kinase activity"/>
    <property type="evidence" value="ECO:0007669"/>
    <property type="project" value="UniProtKB-KW"/>
</dbReference>
<dbReference type="SUPFAM" id="SSF50998">
    <property type="entry name" value="Quinoprotein alcohol dehydrogenase-like"/>
    <property type="match status" value="1"/>
</dbReference>
<keyword evidence="2" id="KW-0418">Kinase</keyword>
<dbReference type="AlphaFoldDB" id="B9JNZ4"/>
<dbReference type="SMART" id="SM00564">
    <property type="entry name" value="PQQ"/>
    <property type="match status" value="6"/>
</dbReference>
<dbReference type="InterPro" id="IPR018391">
    <property type="entry name" value="PQQ_b-propeller_rpt"/>
</dbReference>
<dbReference type="PANTHER" id="PTHR34512">
    <property type="entry name" value="CELL SURFACE PROTEIN"/>
    <property type="match status" value="1"/>
</dbReference>
<dbReference type="InterPro" id="IPR015943">
    <property type="entry name" value="WD40/YVTN_repeat-like_dom_sf"/>
</dbReference>
<dbReference type="InterPro" id="IPR011047">
    <property type="entry name" value="Quinoprotein_ADH-like_sf"/>
</dbReference>
<dbReference type="eggNOG" id="COG1520">
    <property type="taxonomic scope" value="Bacteria"/>
</dbReference>
<proteinExistence type="predicted"/>